<dbReference type="EMBL" id="CP126223">
    <property type="protein sequence ID" value="WIA23745.1"/>
    <property type="molecule type" value="Genomic_DNA"/>
</dbReference>
<protein>
    <recommendedName>
        <fullName evidence="4">AP2/ERF domain-containing protein</fullName>
    </recommendedName>
</protein>
<reference evidence="2 3" key="1">
    <citation type="submission" date="2023-05" db="EMBL/GenBank/DDBJ databases">
        <title>A 100% complete, gapless, phased diploid assembly of the Scenedesmus obliquus UTEX 3031 genome.</title>
        <authorList>
            <person name="Biondi T.C."/>
            <person name="Hanschen E.R."/>
            <person name="Kwon T."/>
            <person name="Eng W."/>
            <person name="Kruse C.P.S."/>
            <person name="Koehler S.I."/>
            <person name="Kunde Y."/>
            <person name="Gleasner C.D."/>
            <person name="You Mak K.T."/>
            <person name="Polle J."/>
            <person name="Hovde B.T."/>
            <person name="Starkenburg S.R."/>
        </authorList>
    </citation>
    <scope>NUCLEOTIDE SEQUENCE [LARGE SCALE GENOMIC DNA]</scope>
    <source>
        <strain evidence="2 3">DOE0152z</strain>
    </source>
</reference>
<dbReference type="PRINTS" id="PR00833">
    <property type="entry name" value="POAALLERGEN"/>
</dbReference>
<feature type="region of interest" description="Disordered" evidence="1">
    <location>
        <begin position="182"/>
        <end position="223"/>
    </location>
</feature>
<accession>A0ABY8UR66</accession>
<feature type="compositionally biased region" description="Low complexity" evidence="1">
    <location>
        <begin position="198"/>
        <end position="223"/>
    </location>
</feature>
<sequence length="514" mass="51120">MAALFQQAAPDLAPPAVAENAVMINGWGIGVSQEVKPDGICYKTRVCYKGKARFLGRFPDVVVARLAYDAAIRELRPRAKTNYAANVMKLEDASVLSKVRALVRKLLAEHGPADAAAAGSASEDDADEPAAAAVAPPAMQPPLQAAAAAAAQFAFQEQQLPGLDSGMTDFAALLGGVAPPEDDFLLGEPGGFMDLFSQAPAGQEQQQAQPAQQQQQAAHHAAAAAPAAAAAAAAFAAPGGGLERSHSSLSGSSDSQGNSTSSGGQEIPQQQQQQQAPYPGGAPAAAAAAAAAAGAQTAARHGSAVAAGRAAFAGAAGQGCAAPPPPSIAGASSVADVHAFIRSSVAQLLQLMVALMHRCNGRCALSDLTSWLAQVRRQHSAEAESNNGQPLPGSASAMALLRELMGHIARGMVAGGRSQRCAPLLAECGGALALVEGALEALLGLGAALGGAGPGPALPAGVLAGWLAGLQHKAAGGAAAEAAVRDVFAALVAGLAPSGGLAAAWRPACPGEWR</sequence>
<proteinExistence type="predicted"/>
<feature type="compositionally biased region" description="Low complexity" evidence="1">
    <location>
        <begin position="247"/>
        <end position="282"/>
    </location>
</feature>
<name>A0ABY8UR66_TETOB</name>
<evidence type="ECO:0008006" key="4">
    <source>
        <dbReference type="Google" id="ProtNLM"/>
    </source>
</evidence>
<evidence type="ECO:0000256" key="1">
    <source>
        <dbReference type="SAM" id="MobiDB-lite"/>
    </source>
</evidence>
<feature type="region of interest" description="Disordered" evidence="1">
    <location>
        <begin position="239"/>
        <end position="282"/>
    </location>
</feature>
<gene>
    <name evidence="2" type="ORF">OEZ85_000424</name>
</gene>
<evidence type="ECO:0000313" key="2">
    <source>
        <dbReference type="EMBL" id="WIA23745.1"/>
    </source>
</evidence>
<dbReference type="Proteomes" id="UP001244341">
    <property type="component" value="Chromosome 16b"/>
</dbReference>
<evidence type="ECO:0000313" key="3">
    <source>
        <dbReference type="Proteomes" id="UP001244341"/>
    </source>
</evidence>
<organism evidence="2 3">
    <name type="scientific">Tetradesmus obliquus</name>
    <name type="common">Green alga</name>
    <name type="synonym">Acutodesmus obliquus</name>
    <dbReference type="NCBI Taxonomy" id="3088"/>
    <lineage>
        <taxon>Eukaryota</taxon>
        <taxon>Viridiplantae</taxon>
        <taxon>Chlorophyta</taxon>
        <taxon>core chlorophytes</taxon>
        <taxon>Chlorophyceae</taxon>
        <taxon>CS clade</taxon>
        <taxon>Sphaeropleales</taxon>
        <taxon>Scenedesmaceae</taxon>
        <taxon>Tetradesmus</taxon>
    </lineage>
</organism>
<keyword evidence="3" id="KW-1185">Reference proteome</keyword>